<dbReference type="PANTHER" id="PTHR37487">
    <property type="entry name" value="CHROMOSOME 1, WHOLE GENOME SHOTGUN SEQUENCE"/>
    <property type="match status" value="1"/>
</dbReference>
<feature type="compositionally biased region" description="Low complexity" evidence="1">
    <location>
        <begin position="123"/>
        <end position="197"/>
    </location>
</feature>
<dbReference type="Proteomes" id="UP001212997">
    <property type="component" value="Unassembled WGS sequence"/>
</dbReference>
<keyword evidence="4" id="KW-1185">Reference proteome</keyword>
<dbReference type="EMBL" id="JANAWD010000007">
    <property type="protein sequence ID" value="KAJ3491766.1"/>
    <property type="molecule type" value="Genomic_DNA"/>
</dbReference>
<dbReference type="PANTHER" id="PTHR37487:SF2">
    <property type="entry name" value="EXPRESSED PROTEIN"/>
    <property type="match status" value="1"/>
</dbReference>
<evidence type="ECO:0000313" key="4">
    <source>
        <dbReference type="Proteomes" id="UP001212997"/>
    </source>
</evidence>
<sequence>MKAFTSLIATALFATSAVAQFMINTPANVVVCQPTLLTWTGGTPPYFLRQMHLPFLSDSILPGATPGGEALQQFTGLTDTSFRWSTNIAAGTFIGLTLRDNTGATAQSAPFTINSGPDTSCLSSSAGPSSTGADTSAAGSTTPGTTPSTTPATSPAPSATSPVTTPASSTRPSSASSGSVSRSGSSSSPSASTTGGSQNNGALGQPASLGVAAFLGAAVAAVMA</sequence>
<name>A0AAD5VC99_9APHY</name>
<feature type="region of interest" description="Disordered" evidence="1">
    <location>
        <begin position="109"/>
        <end position="205"/>
    </location>
</feature>
<reference evidence="3" key="1">
    <citation type="submission" date="2022-07" db="EMBL/GenBank/DDBJ databases">
        <title>Genome Sequence of Physisporinus lineatus.</title>
        <authorList>
            <person name="Buettner E."/>
        </authorList>
    </citation>
    <scope>NUCLEOTIDE SEQUENCE</scope>
    <source>
        <strain evidence="3">VT162</strain>
    </source>
</reference>
<protein>
    <submittedName>
        <fullName evidence="3">Uncharacterized protein</fullName>
    </submittedName>
</protein>
<organism evidence="3 4">
    <name type="scientific">Meripilus lineatus</name>
    <dbReference type="NCBI Taxonomy" id="2056292"/>
    <lineage>
        <taxon>Eukaryota</taxon>
        <taxon>Fungi</taxon>
        <taxon>Dikarya</taxon>
        <taxon>Basidiomycota</taxon>
        <taxon>Agaricomycotina</taxon>
        <taxon>Agaricomycetes</taxon>
        <taxon>Polyporales</taxon>
        <taxon>Meripilaceae</taxon>
        <taxon>Meripilus</taxon>
    </lineage>
</organism>
<evidence type="ECO:0000313" key="3">
    <source>
        <dbReference type="EMBL" id="KAJ3491766.1"/>
    </source>
</evidence>
<evidence type="ECO:0000256" key="1">
    <source>
        <dbReference type="SAM" id="MobiDB-lite"/>
    </source>
</evidence>
<comment type="caution">
    <text evidence="3">The sequence shown here is derived from an EMBL/GenBank/DDBJ whole genome shotgun (WGS) entry which is preliminary data.</text>
</comment>
<feature type="signal peptide" evidence="2">
    <location>
        <begin position="1"/>
        <end position="19"/>
    </location>
</feature>
<dbReference type="AlphaFoldDB" id="A0AAD5VC99"/>
<accession>A0AAD5VC99</accession>
<evidence type="ECO:0000256" key="2">
    <source>
        <dbReference type="SAM" id="SignalP"/>
    </source>
</evidence>
<feature type="compositionally biased region" description="Polar residues" evidence="1">
    <location>
        <begin position="109"/>
        <end position="122"/>
    </location>
</feature>
<keyword evidence="2" id="KW-0732">Signal</keyword>
<gene>
    <name evidence="3" type="ORF">NLI96_g436</name>
</gene>
<proteinExistence type="predicted"/>
<feature type="chain" id="PRO_5042154086" evidence="2">
    <location>
        <begin position="20"/>
        <end position="224"/>
    </location>
</feature>